<protein>
    <submittedName>
        <fullName evidence="2">Uncharacterized protein</fullName>
    </submittedName>
</protein>
<dbReference type="AlphaFoldDB" id="A0A5R9G1M3"/>
<organism evidence="2 3">
    <name type="scientific">Paenibacillus antri</name>
    <dbReference type="NCBI Taxonomy" id="2582848"/>
    <lineage>
        <taxon>Bacteria</taxon>
        <taxon>Bacillati</taxon>
        <taxon>Bacillota</taxon>
        <taxon>Bacilli</taxon>
        <taxon>Bacillales</taxon>
        <taxon>Paenibacillaceae</taxon>
        <taxon>Paenibacillus</taxon>
    </lineage>
</organism>
<comment type="caution">
    <text evidence="2">The sequence shown here is derived from an EMBL/GenBank/DDBJ whole genome shotgun (WGS) entry which is preliminary data.</text>
</comment>
<proteinExistence type="predicted"/>
<evidence type="ECO:0000313" key="3">
    <source>
        <dbReference type="Proteomes" id="UP000309676"/>
    </source>
</evidence>
<evidence type="ECO:0000256" key="1">
    <source>
        <dbReference type="SAM" id="Phobius"/>
    </source>
</evidence>
<dbReference type="Proteomes" id="UP000309676">
    <property type="component" value="Unassembled WGS sequence"/>
</dbReference>
<keyword evidence="1" id="KW-1133">Transmembrane helix</keyword>
<keyword evidence="3" id="KW-1185">Reference proteome</keyword>
<accession>A0A5R9G1M3</accession>
<keyword evidence="1" id="KW-0472">Membrane</keyword>
<feature type="transmembrane region" description="Helical" evidence="1">
    <location>
        <begin position="68"/>
        <end position="92"/>
    </location>
</feature>
<keyword evidence="1" id="KW-0812">Transmembrane</keyword>
<dbReference type="RefSeq" id="WP_138196854.1">
    <property type="nucleotide sequence ID" value="NZ_VCIW01000019.1"/>
</dbReference>
<name>A0A5R9G1M3_9BACL</name>
<evidence type="ECO:0000313" key="2">
    <source>
        <dbReference type="EMBL" id="TLS49701.1"/>
    </source>
</evidence>
<sequence length="106" mass="11288">MIATDIPPVDYAELFASIDTLVRTTFLVYAILAANVAVTSLMLLIDLKFRIIDGALDGGLILEHSIRMVTNAVAAVGIAQTPLAIAAFGFLLTTLTLRSIDRADVV</sequence>
<reference evidence="2 3" key="1">
    <citation type="submission" date="2019-05" db="EMBL/GenBank/DDBJ databases">
        <authorList>
            <person name="Narsing Rao M.P."/>
            <person name="Li W.J."/>
        </authorList>
    </citation>
    <scope>NUCLEOTIDE SEQUENCE [LARGE SCALE GENOMIC DNA]</scope>
    <source>
        <strain evidence="2 3">SYSU_K30003</strain>
    </source>
</reference>
<gene>
    <name evidence="2" type="ORF">FE782_23815</name>
</gene>
<dbReference type="EMBL" id="VCIW01000019">
    <property type="protein sequence ID" value="TLS49701.1"/>
    <property type="molecule type" value="Genomic_DNA"/>
</dbReference>
<dbReference type="OrthoDB" id="9784784at2"/>
<feature type="transmembrane region" description="Helical" evidence="1">
    <location>
        <begin position="26"/>
        <end position="47"/>
    </location>
</feature>